<keyword evidence="1" id="KW-1133">Transmembrane helix</keyword>
<dbReference type="STRING" id="570947.SAMN05421687_104261"/>
<organism evidence="2 3">
    <name type="scientific">Salimicrobium flavidum</name>
    <dbReference type="NCBI Taxonomy" id="570947"/>
    <lineage>
        <taxon>Bacteria</taxon>
        <taxon>Bacillati</taxon>
        <taxon>Bacillota</taxon>
        <taxon>Bacilli</taxon>
        <taxon>Bacillales</taxon>
        <taxon>Bacillaceae</taxon>
        <taxon>Salimicrobium</taxon>
    </lineage>
</organism>
<evidence type="ECO:0000313" key="2">
    <source>
        <dbReference type="EMBL" id="SIS46243.1"/>
    </source>
</evidence>
<protein>
    <submittedName>
        <fullName evidence="2">Cytochrome c oxidase subunit 4</fullName>
    </submittedName>
</protein>
<evidence type="ECO:0000313" key="3">
    <source>
        <dbReference type="Proteomes" id="UP000187608"/>
    </source>
</evidence>
<dbReference type="Proteomes" id="UP000187608">
    <property type="component" value="Unassembled WGS sequence"/>
</dbReference>
<gene>
    <name evidence="2" type="ORF">SAMN05421687_104261</name>
</gene>
<keyword evidence="1" id="KW-0472">Membrane</keyword>
<evidence type="ECO:0000256" key="1">
    <source>
        <dbReference type="SAM" id="Phobius"/>
    </source>
</evidence>
<feature type="transmembrane region" description="Helical" evidence="1">
    <location>
        <begin position="76"/>
        <end position="96"/>
    </location>
</feature>
<feature type="transmembrane region" description="Helical" evidence="1">
    <location>
        <begin position="6"/>
        <end position="24"/>
    </location>
</feature>
<dbReference type="RefSeq" id="WP_076558501.1">
    <property type="nucleotide sequence ID" value="NZ_FTOC01000004.1"/>
</dbReference>
<proteinExistence type="predicted"/>
<keyword evidence="3" id="KW-1185">Reference proteome</keyword>
<feature type="transmembrane region" description="Helical" evidence="1">
    <location>
        <begin position="36"/>
        <end position="56"/>
    </location>
</feature>
<dbReference type="EMBL" id="FTOC01000004">
    <property type="protein sequence ID" value="SIS46243.1"/>
    <property type="molecule type" value="Genomic_DNA"/>
</dbReference>
<name>A0A1N7JA61_9BACI</name>
<dbReference type="AlphaFoldDB" id="A0A1N7JA61"/>
<sequence length="104" mass="11767">MSALWLNIGSLLLGVFAWSLPIINLLKERKSDENQLLVAVTSLSACAISLCLQMYYTYHKLIIEDWAALMDTMATVIYAASVLVAVTVFLNVVMVVKFRNRYYE</sequence>
<keyword evidence="1" id="KW-0812">Transmembrane</keyword>
<reference evidence="3" key="1">
    <citation type="submission" date="2017-01" db="EMBL/GenBank/DDBJ databases">
        <authorList>
            <person name="Varghese N."/>
            <person name="Submissions S."/>
        </authorList>
    </citation>
    <scope>NUCLEOTIDE SEQUENCE [LARGE SCALE GENOMIC DNA]</scope>
    <source>
        <strain evidence="3">DSM 23127</strain>
    </source>
</reference>
<accession>A0A1N7JA61</accession>